<reference evidence="1 2" key="1">
    <citation type="journal article" date="2016" name="Nat. Commun.">
        <title>Thousands of microbial genomes shed light on interconnected biogeochemical processes in an aquifer system.</title>
        <authorList>
            <person name="Anantharaman K."/>
            <person name="Brown C.T."/>
            <person name="Hug L.A."/>
            <person name="Sharon I."/>
            <person name="Castelle C.J."/>
            <person name="Probst A.J."/>
            <person name="Thomas B.C."/>
            <person name="Singh A."/>
            <person name="Wilkins M.J."/>
            <person name="Karaoz U."/>
            <person name="Brodie E.L."/>
            <person name="Williams K.H."/>
            <person name="Hubbard S.S."/>
            <person name="Banfield J.F."/>
        </authorList>
    </citation>
    <scope>NUCLEOTIDE SEQUENCE [LARGE SCALE GENOMIC DNA]</scope>
</reference>
<sequence>MLRKRSKYCPGRKYNTRPEKKIIYIFTEGEKTEVNYFKAKKNEIRRTNIQIKIKGTANNTLSLVEYAMAVIANEGIVINGSEDGDECWVVFDKDNFDNFDEAIIKASQNGLRVAYSNECFELWFFLHFCLITAGIGRQDYMKKLDNKLKKLGSDGYKKNSLTMYSLIKNLEVDAINNARYLLDSYPLKISYSKKNPSTTVHLLVERLNKFK</sequence>
<evidence type="ECO:0000313" key="2">
    <source>
        <dbReference type="Proteomes" id="UP000178240"/>
    </source>
</evidence>
<dbReference type="EMBL" id="MHIE01000016">
    <property type="protein sequence ID" value="OGY45656.1"/>
    <property type="molecule type" value="Genomic_DNA"/>
</dbReference>
<protein>
    <recommendedName>
        <fullName evidence="3">RloB-like protein</fullName>
    </recommendedName>
</protein>
<evidence type="ECO:0000313" key="1">
    <source>
        <dbReference type="EMBL" id="OGY45656.1"/>
    </source>
</evidence>
<comment type="caution">
    <text evidence="1">The sequence shown here is derived from an EMBL/GenBank/DDBJ whole genome shotgun (WGS) entry which is preliminary data.</text>
</comment>
<evidence type="ECO:0008006" key="3">
    <source>
        <dbReference type="Google" id="ProtNLM"/>
    </source>
</evidence>
<dbReference type="AlphaFoldDB" id="A0A1G1Y1E3"/>
<proteinExistence type="predicted"/>
<dbReference type="InterPro" id="IPR025591">
    <property type="entry name" value="RloB"/>
</dbReference>
<organism evidence="1 2">
    <name type="scientific">Candidatus Buchananbacteria bacterium RIFCSPHIGHO2_01_FULL_44_11</name>
    <dbReference type="NCBI Taxonomy" id="1797535"/>
    <lineage>
        <taxon>Bacteria</taxon>
        <taxon>Candidatus Buchananiibacteriota</taxon>
    </lineage>
</organism>
<dbReference type="Proteomes" id="UP000178240">
    <property type="component" value="Unassembled WGS sequence"/>
</dbReference>
<accession>A0A1G1Y1E3</accession>
<name>A0A1G1Y1E3_9BACT</name>
<gene>
    <name evidence="1" type="ORF">A2744_03070</name>
</gene>
<dbReference type="Pfam" id="PF13707">
    <property type="entry name" value="RloB"/>
    <property type="match status" value="1"/>
</dbReference>
<dbReference type="STRING" id="1797535.A2744_03070"/>